<sequence>MARRADSDEHYVLDLCDELLGVPGIRQARFDWLRGDPSPTRPRGVTLPVDGYWPDLRLVVEFQEEQHSQPSPFFDRRQTVSGMGRGEQRRRYDERKRTLIPEHGLRLVVIEKSVFTLKSRRIDRDRTRDLEVVRRHLA</sequence>
<dbReference type="EMBL" id="CP000479">
    <property type="protein sequence ID" value="ABK66278.1"/>
    <property type="molecule type" value="Genomic_DNA"/>
</dbReference>
<feature type="region of interest" description="Disordered" evidence="1">
    <location>
        <begin position="67"/>
        <end position="95"/>
    </location>
</feature>
<proteinExistence type="predicted"/>
<dbReference type="Proteomes" id="UP000001574">
    <property type="component" value="Chromosome"/>
</dbReference>
<reference evidence="2 3" key="1">
    <citation type="submission" date="2006-10" db="EMBL/GenBank/DDBJ databases">
        <authorList>
            <person name="Fleischmann R.D."/>
            <person name="Dodson R.J."/>
            <person name="Haft D.H."/>
            <person name="Merkel J.S."/>
            <person name="Nelson W.C."/>
            <person name="Fraser C.M."/>
        </authorList>
    </citation>
    <scope>NUCLEOTIDE SEQUENCE [LARGE SCALE GENOMIC DNA]</scope>
    <source>
        <strain evidence="2 3">104</strain>
    </source>
</reference>
<dbReference type="RefSeq" id="WP_011723443.1">
    <property type="nucleotide sequence ID" value="NC_008595.1"/>
</dbReference>
<gene>
    <name evidence="2" type="ordered locus">MAV_0273</name>
</gene>
<dbReference type="KEGG" id="mav:MAV_0273"/>
<accession>A0A0H2ZWS7</accession>
<evidence type="ECO:0000313" key="3">
    <source>
        <dbReference type="Proteomes" id="UP000001574"/>
    </source>
</evidence>
<organism evidence="2 3">
    <name type="scientific">Mycobacterium avium (strain 104)</name>
    <dbReference type="NCBI Taxonomy" id="243243"/>
    <lineage>
        <taxon>Bacteria</taxon>
        <taxon>Bacillati</taxon>
        <taxon>Actinomycetota</taxon>
        <taxon>Actinomycetes</taxon>
        <taxon>Mycobacteriales</taxon>
        <taxon>Mycobacteriaceae</taxon>
        <taxon>Mycobacterium</taxon>
        <taxon>Mycobacterium avium complex (MAC)</taxon>
    </lineage>
</organism>
<name>A0A0H2ZWS7_MYCA1</name>
<dbReference type="AlphaFoldDB" id="A0A0H2ZWS7"/>
<evidence type="ECO:0000256" key="1">
    <source>
        <dbReference type="SAM" id="MobiDB-lite"/>
    </source>
</evidence>
<protein>
    <recommendedName>
        <fullName evidence="4">DUF559 domain-containing protein</fullName>
    </recommendedName>
</protein>
<evidence type="ECO:0008006" key="4">
    <source>
        <dbReference type="Google" id="ProtNLM"/>
    </source>
</evidence>
<evidence type="ECO:0000313" key="2">
    <source>
        <dbReference type="EMBL" id="ABK66278.1"/>
    </source>
</evidence>
<dbReference type="HOGENOM" id="CLU_1842289_0_0_11"/>
<feature type="compositionally biased region" description="Basic and acidic residues" evidence="1">
    <location>
        <begin position="86"/>
        <end position="95"/>
    </location>
</feature>